<evidence type="ECO:0008006" key="3">
    <source>
        <dbReference type="Google" id="ProtNLM"/>
    </source>
</evidence>
<reference evidence="1 2" key="1">
    <citation type="submission" date="2019-02" db="EMBL/GenBank/DDBJ databases">
        <title>Draft genome sequences of novel Actinobacteria.</title>
        <authorList>
            <person name="Sahin N."/>
            <person name="Ay H."/>
            <person name="Saygin H."/>
        </authorList>
    </citation>
    <scope>NUCLEOTIDE SEQUENCE [LARGE SCALE GENOMIC DNA]</scope>
    <source>
        <strain evidence="1 2">KC603</strain>
    </source>
</reference>
<sequence length="161" mass="16581">MSGRPWAAGFDVVDTGAAVPADALAAVERELGRLLGRGGPFRLPPALAALLSAGVESCVRTVDGAEVEFEWLGSRMPAHYEGYAFDSYMPAAVPIALDGGGGAWCLDARADARAGARAGDGDGDGDHPVVWVHTGTLSWSDGAWRPVAPGVAALLADRTPR</sequence>
<name>A0A4R4RHN0_9ACTN</name>
<proteinExistence type="predicted"/>
<dbReference type="Proteomes" id="UP000295621">
    <property type="component" value="Unassembled WGS sequence"/>
</dbReference>
<dbReference type="OrthoDB" id="5198158at2"/>
<comment type="caution">
    <text evidence="1">The sequence shown here is derived from an EMBL/GenBank/DDBJ whole genome shotgun (WGS) entry which is preliminary data.</text>
</comment>
<gene>
    <name evidence="1" type="ORF">E1212_19840</name>
</gene>
<evidence type="ECO:0000313" key="2">
    <source>
        <dbReference type="Proteomes" id="UP000295621"/>
    </source>
</evidence>
<accession>A0A4R4RHN0</accession>
<protein>
    <recommendedName>
        <fullName evidence="3">SMI1/KNR4 family protein</fullName>
    </recommendedName>
</protein>
<organism evidence="1 2">
    <name type="scientific">Jiangella ureilytica</name>
    <dbReference type="NCBI Taxonomy" id="2530374"/>
    <lineage>
        <taxon>Bacteria</taxon>
        <taxon>Bacillati</taxon>
        <taxon>Actinomycetota</taxon>
        <taxon>Actinomycetes</taxon>
        <taxon>Jiangellales</taxon>
        <taxon>Jiangellaceae</taxon>
        <taxon>Jiangella</taxon>
    </lineage>
</organism>
<dbReference type="AlphaFoldDB" id="A0A4R4RHN0"/>
<dbReference type="RefSeq" id="WP_131985627.1">
    <property type="nucleotide sequence ID" value="NZ_SMKL01000049.1"/>
</dbReference>
<evidence type="ECO:0000313" key="1">
    <source>
        <dbReference type="EMBL" id="TDC48870.1"/>
    </source>
</evidence>
<keyword evidence="2" id="KW-1185">Reference proteome</keyword>
<dbReference type="EMBL" id="SMKL01000049">
    <property type="protein sequence ID" value="TDC48870.1"/>
    <property type="molecule type" value="Genomic_DNA"/>
</dbReference>